<dbReference type="GO" id="GO:0046872">
    <property type="term" value="F:metal ion binding"/>
    <property type="evidence" value="ECO:0007669"/>
    <property type="project" value="UniProtKB-KW"/>
</dbReference>
<feature type="chain" id="PRO_5039376370" evidence="6">
    <location>
        <begin position="18"/>
        <end position="263"/>
    </location>
</feature>
<keyword evidence="8" id="KW-1185">Reference proteome</keyword>
<evidence type="ECO:0000256" key="6">
    <source>
        <dbReference type="SAM" id="SignalP"/>
    </source>
</evidence>
<dbReference type="GO" id="GO:0015689">
    <property type="term" value="P:molybdate ion transport"/>
    <property type="evidence" value="ECO:0007669"/>
    <property type="project" value="InterPro"/>
</dbReference>
<dbReference type="Proteomes" id="UP000233375">
    <property type="component" value="Unassembled WGS sequence"/>
</dbReference>
<gene>
    <name evidence="7" type="primary">modA</name>
    <name evidence="7" type="ORF">CWS01_17935</name>
</gene>
<dbReference type="CDD" id="cd13537">
    <property type="entry name" value="PBP2_YvgL_like"/>
    <property type="match status" value="1"/>
</dbReference>
<keyword evidence="3 5" id="KW-0479">Metal-binding</keyword>
<feature type="binding site" evidence="5">
    <location>
        <position position="155"/>
    </location>
    <ligand>
        <name>molybdate</name>
        <dbReference type="ChEBI" id="CHEBI:36264"/>
    </ligand>
</feature>
<comment type="caution">
    <text evidence="7">The sequence shown here is derived from an EMBL/GenBank/DDBJ whole genome shotgun (WGS) entry which is preliminary data.</text>
</comment>
<name>A0A2N0YYH7_9BACI</name>
<evidence type="ECO:0000313" key="7">
    <source>
        <dbReference type="EMBL" id="PKG22309.1"/>
    </source>
</evidence>
<sequence>MKKKVFVLFLTALFAIALIGCGNQENASKQTNEKEEIELKVSAAASLTDAMSDLQKGFQKEHSDVKFTNNFGSSGTLAQQIEQGAPADIFLSADQKWMDTLSEKKMIVEETRKDFSGNKIVLIASKDSDIKIDSFEKLTDKIGQIAMGDPESVPAGSYAKEALIKIEKWKELEKHFVYGSDVAQTLKYVESGNTDVGFVYSSDALLSDKVKVLAEADPTWHKPIVYPGAVLKDTKNLDEAKAFVEFLNTDEAQKILSNYGFSK</sequence>
<feature type="binding site" evidence="5">
    <location>
        <position position="200"/>
    </location>
    <ligand>
        <name>molybdate</name>
        <dbReference type="ChEBI" id="CHEBI:36264"/>
    </ligand>
</feature>
<comment type="similarity">
    <text evidence="1">Belongs to the bacterial solute-binding protein ModA family.</text>
</comment>
<keyword evidence="4 6" id="KW-0732">Signal</keyword>
<dbReference type="PANTHER" id="PTHR30632:SF0">
    <property type="entry name" value="SULFATE-BINDING PROTEIN"/>
    <property type="match status" value="1"/>
</dbReference>
<evidence type="ECO:0000256" key="1">
    <source>
        <dbReference type="ARBA" id="ARBA00009175"/>
    </source>
</evidence>
<dbReference type="Gene3D" id="3.40.190.10">
    <property type="entry name" value="Periplasmic binding protein-like II"/>
    <property type="match status" value="2"/>
</dbReference>
<evidence type="ECO:0000256" key="3">
    <source>
        <dbReference type="ARBA" id="ARBA00022723"/>
    </source>
</evidence>
<dbReference type="EMBL" id="PISE01000044">
    <property type="protein sequence ID" value="PKG22309.1"/>
    <property type="molecule type" value="Genomic_DNA"/>
</dbReference>
<evidence type="ECO:0000256" key="4">
    <source>
        <dbReference type="ARBA" id="ARBA00022729"/>
    </source>
</evidence>
<dbReference type="SUPFAM" id="SSF53850">
    <property type="entry name" value="Periplasmic binding protein-like II"/>
    <property type="match status" value="1"/>
</dbReference>
<dbReference type="GO" id="GO:1901359">
    <property type="term" value="F:tungstate binding"/>
    <property type="evidence" value="ECO:0007669"/>
    <property type="project" value="UniProtKB-ARBA"/>
</dbReference>
<dbReference type="InterPro" id="IPR041879">
    <property type="entry name" value="YvgL-like_PBP2"/>
</dbReference>
<organism evidence="7 8">
    <name type="scientific">Niallia nealsonii</name>
    <dbReference type="NCBI Taxonomy" id="115979"/>
    <lineage>
        <taxon>Bacteria</taxon>
        <taxon>Bacillati</taxon>
        <taxon>Bacillota</taxon>
        <taxon>Bacilli</taxon>
        <taxon>Bacillales</taxon>
        <taxon>Bacillaceae</taxon>
        <taxon>Niallia</taxon>
    </lineage>
</organism>
<dbReference type="PANTHER" id="PTHR30632">
    <property type="entry name" value="MOLYBDATE-BINDING PERIPLASMIC PROTEIN"/>
    <property type="match status" value="1"/>
</dbReference>
<evidence type="ECO:0000256" key="5">
    <source>
        <dbReference type="PIRSR" id="PIRSR004846-1"/>
    </source>
</evidence>
<dbReference type="InterPro" id="IPR005950">
    <property type="entry name" value="ModA"/>
</dbReference>
<protein>
    <submittedName>
        <fullName evidence="7">Molybdate ABC transporter substrate-binding protein</fullName>
    </submittedName>
</protein>
<dbReference type="FunFam" id="3.40.190.10:FF:000035">
    <property type="entry name" value="Molybdate ABC transporter substrate-binding protein"/>
    <property type="match status" value="1"/>
</dbReference>
<dbReference type="OrthoDB" id="9785015at2"/>
<feature type="binding site" evidence="5">
    <location>
        <position position="182"/>
    </location>
    <ligand>
        <name>molybdate</name>
        <dbReference type="ChEBI" id="CHEBI:36264"/>
    </ligand>
</feature>
<dbReference type="InterPro" id="IPR050682">
    <property type="entry name" value="ModA/WtpA"/>
</dbReference>
<feature type="binding site" evidence="5">
    <location>
        <position position="74"/>
    </location>
    <ligand>
        <name>molybdate</name>
        <dbReference type="ChEBI" id="CHEBI:36264"/>
    </ligand>
</feature>
<keyword evidence="2 5" id="KW-0500">Molybdenum</keyword>
<dbReference type="GO" id="GO:0030973">
    <property type="term" value="F:molybdate ion binding"/>
    <property type="evidence" value="ECO:0007669"/>
    <property type="project" value="UniProtKB-ARBA"/>
</dbReference>
<dbReference type="RefSeq" id="WP_101178556.1">
    <property type="nucleotide sequence ID" value="NZ_PISE01000044.1"/>
</dbReference>
<feature type="signal peptide" evidence="6">
    <location>
        <begin position="1"/>
        <end position="17"/>
    </location>
</feature>
<dbReference type="Pfam" id="PF13531">
    <property type="entry name" value="SBP_bac_11"/>
    <property type="match status" value="1"/>
</dbReference>
<feature type="binding site" evidence="5">
    <location>
        <position position="46"/>
    </location>
    <ligand>
        <name>molybdate</name>
        <dbReference type="ChEBI" id="CHEBI:36264"/>
    </ligand>
</feature>
<accession>A0A2N0YYH7</accession>
<dbReference type="NCBIfam" id="TIGR01256">
    <property type="entry name" value="modA"/>
    <property type="match status" value="1"/>
</dbReference>
<dbReference type="AlphaFoldDB" id="A0A2N0YYH7"/>
<evidence type="ECO:0000256" key="2">
    <source>
        <dbReference type="ARBA" id="ARBA00022505"/>
    </source>
</evidence>
<dbReference type="PIRSF" id="PIRSF004846">
    <property type="entry name" value="ModA"/>
    <property type="match status" value="1"/>
</dbReference>
<proteinExistence type="inferred from homology"/>
<reference evidence="7 8" key="1">
    <citation type="journal article" date="2003" name="Int. J. Syst. Evol. Microbiol.">
        <title>Bacillus nealsonii sp. nov., isolated from a spacecraft-assembly facility, whose spores are gamma-radiation resistant.</title>
        <authorList>
            <person name="Venkateswaran K."/>
            <person name="Kempf M."/>
            <person name="Chen F."/>
            <person name="Satomi M."/>
            <person name="Nicholson W."/>
            <person name="Kern R."/>
        </authorList>
    </citation>
    <scope>NUCLEOTIDE SEQUENCE [LARGE SCALE GENOMIC DNA]</scope>
    <source>
        <strain evidence="7 8">FO-92</strain>
    </source>
</reference>
<evidence type="ECO:0000313" key="8">
    <source>
        <dbReference type="Proteomes" id="UP000233375"/>
    </source>
</evidence>
<dbReference type="PROSITE" id="PS51257">
    <property type="entry name" value="PROKAR_LIPOPROTEIN"/>
    <property type="match status" value="1"/>
</dbReference>